<reference evidence="2 3" key="1">
    <citation type="submission" date="2021-01" db="EMBL/GenBank/DDBJ databases">
        <title>WGS of actinomycetes isolated from Thailand.</title>
        <authorList>
            <person name="Thawai C."/>
        </authorList>
    </citation>
    <scope>NUCLEOTIDE SEQUENCE [LARGE SCALE GENOMIC DNA]</scope>
    <source>
        <strain evidence="2 3">CH9-7</strain>
    </source>
</reference>
<dbReference type="Proteomes" id="UP000629371">
    <property type="component" value="Unassembled WGS sequence"/>
</dbReference>
<evidence type="ECO:0000256" key="1">
    <source>
        <dbReference type="SAM" id="MobiDB-lite"/>
    </source>
</evidence>
<feature type="region of interest" description="Disordered" evidence="1">
    <location>
        <begin position="173"/>
        <end position="201"/>
    </location>
</feature>
<keyword evidence="3" id="KW-1185">Reference proteome</keyword>
<feature type="compositionally biased region" description="Low complexity" evidence="1">
    <location>
        <begin position="185"/>
        <end position="201"/>
    </location>
</feature>
<gene>
    <name evidence="2" type="ORF">JK360_30275</name>
</gene>
<sequence length="201" mass="21054">MNKKLVAALSGGAALMLALTGCSEDNGKKLNDWAKSFCDPAQASFKQIQDANATMQRADNGSTDSKKVQQTDSAAFQKISQAYASLAKSLQQAGPPPTDQGKQAQENAVKELNSLSKGYADLQKQVNNLDTSNKLKFADGLRDLSNGINKLNKQSEAAFKNLEAGDVGAAMARQKGCQNQAASGSPVATPSKAAPTSSKKS</sequence>
<name>A0ABS1N0I9_9ACTN</name>
<proteinExistence type="predicted"/>
<dbReference type="PROSITE" id="PS51257">
    <property type="entry name" value="PROKAR_LIPOPROTEIN"/>
    <property type="match status" value="1"/>
</dbReference>
<protein>
    <submittedName>
        <fullName evidence="2">Small secreted protein</fullName>
    </submittedName>
</protein>
<evidence type="ECO:0000313" key="2">
    <source>
        <dbReference type="EMBL" id="MBL1093556.1"/>
    </source>
</evidence>
<comment type="caution">
    <text evidence="2">The sequence shown here is derived from an EMBL/GenBank/DDBJ whole genome shotgun (WGS) entry which is preliminary data.</text>
</comment>
<accession>A0ABS1N0I9</accession>
<dbReference type="RefSeq" id="WP_030412612.1">
    <property type="nucleotide sequence ID" value="NZ_JAERRI010000020.1"/>
</dbReference>
<dbReference type="EMBL" id="JAERRI010000020">
    <property type="protein sequence ID" value="MBL1093556.1"/>
    <property type="molecule type" value="Genomic_DNA"/>
</dbReference>
<evidence type="ECO:0000313" key="3">
    <source>
        <dbReference type="Proteomes" id="UP000629371"/>
    </source>
</evidence>
<organism evidence="2 3">
    <name type="scientific">Streptomyces siderophoricus</name>
    <dbReference type="NCBI Taxonomy" id="2802281"/>
    <lineage>
        <taxon>Bacteria</taxon>
        <taxon>Bacillati</taxon>
        <taxon>Actinomycetota</taxon>
        <taxon>Actinomycetes</taxon>
        <taxon>Kitasatosporales</taxon>
        <taxon>Streptomycetaceae</taxon>
        <taxon>Streptomyces</taxon>
    </lineage>
</organism>